<proteinExistence type="predicted"/>
<gene>
    <name evidence="1" type="ORF">DYB32_008552</name>
</gene>
<evidence type="ECO:0000313" key="2">
    <source>
        <dbReference type="Proteomes" id="UP000285060"/>
    </source>
</evidence>
<sequence>MSKMTYELEVVKDAVLAFEHSKSFGLAVKYTSVPTSDEQAQYEFFIKQLLDQATRCQLDDEEHKLLLGLKLSADKTRPSEK</sequence>
<name>A0A3R6YZ16_9STRA</name>
<protein>
    <submittedName>
        <fullName evidence="1">Uncharacterized protein</fullName>
    </submittedName>
</protein>
<dbReference type="Proteomes" id="UP000285060">
    <property type="component" value="Unassembled WGS sequence"/>
</dbReference>
<dbReference type="AlphaFoldDB" id="A0A3R6YZ16"/>
<reference evidence="1 2" key="1">
    <citation type="submission" date="2018-08" db="EMBL/GenBank/DDBJ databases">
        <title>Aphanomyces genome sequencing and annotation.</title>
        <authorList>
            <person name="Minardi D."/>
            <person name="Oidtmann B."/>
            <person name="Van Der Giezen M."/>
            <person name="Studholme D.J."/>
        </authorList>
    </citation>
    <scope>NUCLEOTIDE SEQUENCE [LARGE SCALE GENOMIC DNA]</scope>
    <source>
        <strain evidence="1 2">NJM0002</strain>
    </source>
</reference>
<comment type="caution">
    <text evidence="1">The sequence shown here is derived from an EMBL/GenBank/DDBJ whole genome shotgun (WGS) entry which is preliminary data.</text>
</comment>
<organism evidence="1 2">
    <name type="scientific">Aphanomyces invadans</name>
    <dbReference type="NCBI Taxonomy" id="157072"/>
    <lineage>
        <taxon>Eukaryota</taxon>
        <taxon>Sar</taxon>
        <taxon>Stramenopiles</taxon>
        <taxon>Oomycota</taxon>
        <taxon>Saprolegniomycetes</taxon>
        <taxon>Saprolegniales</taxon>
        <taxon>Verrucalvaceae</taxon>
        <taxon>Aphanomyces</taxon>
    </lineage>
</organism>
<dbReference type="VEuPathDB" id="FungiDB:H310_09482"/>
<evidence type="ECO:0000313" key="1">
    <source>
        <dbReference type="EMBL" id="RHY25023.1"/>
    </source>
</evidence>
<dbReference type="EMBL" id="QUSY01001419">
    <property type="protein sequence ID" value="RHY25023.1"/>
    <property type="molecule type" value="Genomic_DNA"/>
</dbReference>
<accession>A0A3R6YZ16</accession>
<keyword evidence="2" id="KW-1185">Reference proteome</keyword>